<dbReference type="InterPro" id="IPR006183">
    <property type="entry name" value="Pgluconate_DH"/>
</dbReference>
<evidence type="ECO:0000256" key="4">
    <source>
        <dbReference type="ARBA" id="ARBA00011738"/>
    </source>
</evidence>
<dbReference type="PATRIC" id="fig|742725.3.peg.1848"/>
<feature type="binding site" description="in other chain" evidence="14">
    <location>
        <position position="292"/>
    </location>
    <ligand>
        <name>substrate</name>
        <note>ligand shared between dimeric partners</note>
    </ligand>
</feature>
<evidence type="ECO:0000256" key="5">
    <source>
        <dbReference type="ARBA" id="ARBA00013011"/>
    </source>
</evidence>
<evidence type="ECO:0000256" key="11">
    <source>
        <dbReference type="ARBA" id="ARBA00048640"/>
    </source>
</evidence>
<dbReference type="InterPro" id="IPR006113">
    <property type="entry name" value="6PGDH_Gnd/GntZ"/>
</dbReference>
<feature type="binding site" description="in other chain" evidence="14">
    <location>
        <position position="107"/>
    </location>
    <ligand>
        <name>substrate</name>
        <note>ligand shared between dimeric partners</note>
    </ligand>
</feature>
<dbReference type="eggNOG" id="COG0362">
    <property type="taxonomic scope" value="Bacteria"/>
</dbReference>
<dbReference type="RefSeq" id="WP_009134558.1">
    <property type="nucleotide sequence ID" value="NZ_CP102250.1"/>
</dbReference>
<evidence type="ECO:0000256" key="13">
    <source>
        <dbReference type="PIRSR" id="PIRSR000109-1"/>
    </source>
</evidence>
<feature type="binding site" evidence="14">
    <location>
        <position position="453"/>
    </location>
    <ligand>
        <name>substrate</name>
        <note>ligand shared between dimeric partners</note>
    </ligand>
</feature>
<evidence type="ECO:0000256" key="8">
    <source>
        <dbReference type="ARBA" id="ARBA00023002"/>
    </source>
</evidence>
<dbReference type="EC" id="1.1.1.44" evidence="5 12"/>
<dbReference type="STRING" id="742725.HMPREF9450_01752"/>
<organism evidence="18 19">
    <name type="scientific">Alistipes indistinctus YIT 12060</name>
    <dbReference type="NCBI Taxonomy" id="742725"/>
    <lineage>
        <taxon>Bacteria</taxon>
        <taxon>Pseudomonadati</taxon>
        <taxon>Bacteroidota</taxon>
        <taxon>Bacteroidia</taxon>
        <taxon>Bacteroidales</taxon>
        <taxon>Rikenellaceae</taxon>
        <taxon>Alistipes</taxon>
    </lineage>
</organism>
<dbReference type="GeneID" id="92815218"/>
<keyword evidence="19" id="KW-1185">Reference proteome</keyword>
<dbReference type="InterPro" id="IPR036291">
    <property type="entry name" value="NAD(P)-bd_dom_sf"/>
</dbReference>
<evidence type="ECO:0000256" key="9">
    <source>
        <dbReference type="ARBA" id="ARBA00023064"/>
    </source>
</evidence>
<feature type="binding site" description="in other chain" evidence="14">
    <location>
        <position position="265"/>
    </location>
    <ligand>
        <name>substrate</name>
        <note>ligand shared between dimeric partners</note>
    </ligand>
</feature>
<evidence type="ECO:0000256" key="15">
    <source>
        <dbReference type="PIRSR" id="PIRSR000109-3"/>
    </source>
</evidence>
<evidence type="ECO:0000256" key="16">
    <source>
        <dbReference type="RuleBase" id="RU000485"/>
    </source>
</evidence>
<dbReference type="GO" id="GO:0019521">
    <property type="term" value="P:D-gluconate metabolic process"/>
    <property type="evidence" value="ECO:0007669"/>
    <property type="project" value="UniProtKB-KW"/>
</dbReference>
<feature type="active site" description="Proton donor" evidence="13">
    <location>
        <position position="195"/>
    </location>
</feature>
<dbReference type="NCBIfam" id="TIGR00873">
    <property type="entry name" value="gnd"/>
    <property type="match status" value="1"/>
</dbReference>
<comment type="subunit">
    <text evidence="4 12">Homodimer.</text>
</comment>
<protein>
    <recommendedName>
        <fullName evidence="6 12">6-phosphogluconate dehydrogenase, decarboxylating</fullName>
        <ecNumber evidence="5 12">1.1.1.44</ecNumber>
    </recommendedName>
</protein>
<dbReference type="InterPro" id="IPR013328">
    <property type="entry name" value="6PGD_dom2"/>
</dbReference>
<keyword evidence="10 12" id="KW-0570">Pentose shunt</keyword>
<proteinExistence type="inferred from homology"/>
<dbReference type="FunFam" id="1.10.1040.10:FF:000002">
    <property type="entry name" value="6-phosphogluconate dehydrogenase, decarboxylating"/>
    <property type="match status" value="1"/>
</dbReference>
<dbReference type="InterPro" id="IPR006114">
    <property type="entry name" value="6PGDH_C"/>
</dbReference>
<dbReference type="NCBIfam" id="NF006765">
    <property type="entry name" value="PRK09287.1"/>
    <property type="match status" value="1"/>
</dbReference>
<dbReference type="EMBL" id="ADLD01000013">
    <property type="protein sequence ID" value="EHB91703.1"/>
    <property type="molecule type" value="Genomic_DNA"/>
</dbReference>
<dbReference type="GO" id="GO:0050661">
    <property type="term" value="F:NADP binding"/>
    <property type="evidence" value="ECO:0007669"/>
    <property type="project" value="InterPro"/>
</dbReference>
<comment type="catalytic activity">
    <reaction evidence="11 12 16">
        <text>6-phospho-D-gluconate + NADP(+) = D-ribulose 5-phosphate + CO2 + NADPH</text>
        <dbReference type="Rhea" id="RHEA:10116"/>
        <dbReference type="ChEBI" id="CHEBI:16526"/>
        <dbReference type="ChEBI" id="CHEBI:57783"/>
        <dbReference type="ChEBI" id="CHEBI:58121"/>
        <dbReference type="ChEBI" id="CHEBI:58349"/>
        <dbReference type="ChEBI" id="CHEBI:58759"/>
        <dbReference type="EC" id="1.1.1.44"/>
    </reaction>
</comment>
<dbReference type="InterPro" id="IPR006115">
    <property type="entry name" value="6PGDH_NADP-bd"/>
</dbReference>
<dbReference type="PIRSF" id="PIRSF000109">
    <property type="entry name" value="6PGD"/>
    <property type="match status" value="1"/>
</dbReference>
<feature type="binding site" description="in other chain" evidence="14">
    <location>
        <position position="196"/>
    </location>
    <ligand>
        <name>substrate</name>
        <note>ligand shared between dimeric partners</note>
    </ligand>
</feature>
<feature type="active site" description="Proton acceptor" evidence="13">
    <location>
        <position position="188"/>
    </location>
</feature>
<dbReference type="FunFam" id="3.40.50.720:FF:000007">
    <property type="entry name" value="6-phosphogluconate dehydrogenase, decarboxylating"/>
    <property type="match status" value="1"/>
</dbReference>
<feature type="binding site" evidence="15">
    <location>
        <begin position="10"/>
        <end position="15"/>
    </location>
    <ligand>
        <name>NADP(+)</name>
        <dbReference type="ChEBI" id="CHEBI:58349"/>
    </ligand>
</feature>
<dbReference type="AlphaFoldDB" id="G5HAT7"/>
<dbReference type="GO" id="GO:0006098">
    <property type="term" value="P:pentose-phosphate shunt"/>
    <property type="evidence" value="ECO:0007669"/>
    <property type="project" value="UniProtKB-UniPathway"/>
</dbReference>
<evidence type="ECO:0000256" key="6">
    <source>
        <dbReference type="ARBA" id="ARBA00018193"/>
    </source>
</evidence>
<dbReference type="Proteomes" id="UP000006008">
    <property type="component" value="Unassembled WGS sequence"/>
</dbReference>
<keyword evidence="7 12" id="KW-0521">NADP</keyword>
<dbReference type="Pfam" id="PF00393">
    <property type="entry name" value="6PGD"/>
    <property type="match status" value="1"/>
</dbReference>
<dbReference type="Pfam" id="PF03446">
    <property type="entry name" value="NAD_binding_2"/>
    <property type="match status" value="1"/>
</dbReference>
<evidence type="ECO:0000256" key="14">
    <source>
        <dbReference type="PIRSR" id="PIRSR000109-2"/>
    </source>
</evidence>
<gene>
    <name evidence="18" type="ORF">HMPREF9450_01752</name>
</gene>
<dbReference type="SUPFAM" id="SSF51735">
    <property type="entry name" value="NAD(P)-binding Rossmann-fold domains"/>
    <property type="match status" value="1"/>
</dbReference>
<feature type="binding site" description="in other chain" evidence="14">
    <location>
        <begin position="133"/>
        <end position="135"/>
    </location>
    <ligand>
        <name>substrate</name>
        <note>ligand shared between dimeric partners</note>
    </ligand>
</feature>
<evidence type="ECO:0000256" key="1">
    <source>
        <dbReference type="ARBA" id="ARBA00002526"/>
    </source>
</evidence>
<comment type="function">
    <text evidence="1 12">Catalyzes the oxidative decarboxylation of 6-phosphogluconate to ribulose 5-phosphate and CO(2), with concomitant reduction of NADP to NADPH.</text>
</comment>
<name>G5HAT7_9BACT</name>
<dbReference type="Gene3D" id="1.10.1040.10">
    <property type="entry name" value="N-(1-d-carboxylethyl)-l-norvaline Dehydrogenase, domain 2"/>
    <property type="match status" value="1"/>
</dbReference>
<sequence>MEKSDIGIIGLAVMGENLARNMERHGFRVSVYNRTAPGEEHVVERFIEHYGTWRRFTPTRSIAELAESVARPRKIMMMVKAGSAVDELIGQLLPHLNRGDVIIDGGNSSFIDTDRRVKELADKGIYFVGTGISGGEEGALNGPSIMPGGAPQAWPLVKDILQSIAAKLPDGTPCCAWIGPGGAGHFVKTVHNGIEYGDMQLISEAYSLLKRQERLSSEAIHRTFNDWNRGELNSFLIEITARIVNFKEKDGGYLLDRILDVAGQKGTGKWSAIAAMDENDPLTLITEAVYARMLSALKSQREQASSLFPPSPVGIHKTGNEAIRDALYAAKLVSYAQGFSLLRQASLRYGWQLDYGTIAQIWREGCIIRSAFLSKITEAYRQNPELENLLFDDFFRNKITESATAWRSVVANGMLSGIPLPCMSAALSYFDGLRTGDSAANLIQAQRDYFGAHTFERTDAPRGQFFHNDWTGKGGDTTSGSYNV</sequence>
<dbReference type="Gene3D" id="1.20.5.320">
    <property type="entry name" value="6-Phosphogluconate Dehydrogenase, domain 3"/>
    <property type="match status" value="1"/>
</dbReference>
<comment type="pathway">
    <text evidence="2 12 16">Carbohydrate degradation; pentose phosphate pathway; D-ribulose 5-phosphate from D-glucose 6-phosphate (oxidative stage): step 3/3.</text>
</comment>
<dbReference type="FunFam" id="1.20.5.320:FF:000002">
    <property type="entry name" value="6-phosphogluconate dehydrogenase, decarboxylating"/>
    <property type="match status" value="1"/>
</dbReference>
<evidence type="ECO:0000313" key="18">
    <source>
        <dbReference type="EMBL" id="EHB91703.1"/>
    </source>
</evidence>
<comment type="caution">
    <text evidence="18">The sequence shown here is derived from an EMBL/GenBank/DDBJ whole genome shotgun (WGS) entry which is preliminary data.</text>
</comment>
<dbReference type="SMART" id="SM01350">
    <property type="entry name" value="6PGD"/>
    <property type="match status" value="1"/>
</dbReference>
<feature type="binding site" evidence="15">
    <location>
        <begin position="33"/>
        <end position="35"/>
    </location>
    <ligand>
        <name>NADP(+)</name>
        <dbReference type="ChEBI" id="CHEBI:58349"/>
    </ligand>
</feature>
<feature type="binding site" evidence="15">
    <location>
        <position position="107"/>
    </location>
    <ligand>
        <name>NADP(+)</name>
        <dbReference type="ChEBI" id="CHEBI:58349"/>
    </ligand>
</feature>
<evidence type="ECO:0000256" key="10">
    <source>
        <dbReference type="ARBA" id="ARBA00023126"/>
    </source>
</evidence>
<dbReference type="PROSITE" id="PS00461">
    <property type="entry name" value="6PGD"/>
    <property type="match status" value="1"/>
</dbReference>
<dbReference type="InterPro" id="IPR008927">
    <property type="entry name" value="6-PGluconate_DH-like_C_sf"/>
</dbReference>
<keyword evidence="8 12" id="KW-0560">Oxidoreductase</keyword>
<dbReference type="Gene3D" id="3.40.50.720">
    <property type="entry name" value="NAD(P)-binding Rossmann-like Domain"/>
    <property type="match status" value="1"/>
</dbReference>
<dbReference type="OrthoDB" id="9786703at2"/>
<feature type="binding site" evidence="14">
    <location>
        <position position="447"/>
    </location>
    <ligand>
        <name>substrate</name>
        <note>ligand shared between dimeric partners</note>
    </ligand>
</feature>
<reference evidence="18 19" key="1">
    <citation type="submission" date="2011-08" db="EMBL/GenBank/DDBJ databases">
        <title>The Genome Sequence of Alistipes indistinctus YIT 12060.</title>
        <authorList>
            <consortium name="The Broad Institute Genome Sequencing Platform"/>
            <person name="Earl A."/>
            <person name="Ward D."/>
            <person name="Feldgarden M."/>
            <person name="Gevers D."/>
            <person name="Morotomi M."/>
            <person name="Young S.K."/>
            <person name="Zeng Q."/>
            <person name="Gargeya S."/>
            <person name="Fitzgerald M."/>
            <person name="Haas B."/>
            <person name="Abouelleil A."/>
            <person name="Alvarado L."/>
            <person name="Arachchi H.M."/>
            <person name="Berlin A."/>
            <person name="Brown A."/>
            <person name="Chapman S.B."/>
            <person name="Chen Z."/>
            <person name="Dunbar C."/>
            <person name="Freedman E."/>
            <person name="Gearin G."/>
            <person name="Gellesch M."/>
            <person name="Goldberg J."/>
            <person name="Griggs A."/>
            <person name="Gujja S."/>
            <person name="Heiman D."/>
            <person name="Howarth C."/>
            <person name="Larson L."/>
            <person name="Lui A."/>
            <person name="MacDonald P.J.P."/>
            <person name="Montmayeur A."/>
            <person name="Murphy C."/>
            <person name="Neiman D."/>
            <person name="Pearson M."/>
            <person name="Priest M."/>
            <person name="Roberts A."/>
            <person name="Saif S."/>
            <person name="Shea T."/>
            <person name="Shenoy N."/>
            <person name="Sisk P."/>
            <person name="Stolte C."/>
            <person name="Sykes S."/>
            <person name="Wortman J."/>
            <person name="Nusbaum C."/>
            <person name="Birren B."/>
        </authorList>
    </citation>
    <scope>NUCLEOTIDE SEQUENCE [LARGE SCALE GENOMIC DNA]</scope>
    <source>
        <strain evidence="18 19">YIT 12060</strain>
    </source>
</reference>
<dbReference type="PRINTS" id="PR00076">
    <property type="entry name" value="6PGDHDRGNASE"/>
</dbReference>
<evidence type="ECO:0000313" key="19">
    <source>
        <dbReference type="Proteomes" id="UP000006008"/>
    </source>
</evidence>
<evidence type="ECO:0000259" key="17">
    <source>
        <dbReference type="SMART" id="SM01350"/>
    </source>
</evidence>
<evidence type="ECO:0000256" key="3">
    <source>
        <dbReference type="ARBA" id="ARBA00008419"/>
    </source>
</evidence>
<dbReference type="UniPathway" id="UPA00115">
    <property type="reaction ID" value="UER00410"/>
</dbReference>
<accession>G5HAT7</accession>
<keyword evidence="9 16" id="KW-0311">Gluconate utilization</keyword>
<dbReference type="SUPFAM" id="SSF48179">
    <property type="entry name" value="6-phosphogluconate dehydrogenase C-terminal domain-like"/>
    <property type="match status" value="1"/>
</dbReference>
<dbReference type="GO" id="GO:0004616">
    <property type="term" value="F:phosphogluconate dehydrogenase (decarboxylating) activity"/>
    <property type="evidence" value="ECO:0007669"/>
    <property type="project" value="UniProtKB-EC"/>
</dbReference>
<feature type="binding site" description="in other chain" evidence="14">
    <location>
        <begin position="191"/>
        <end position="192"/>
    </location>
    <ligand>
        <name>substrate</name>
        <note>ligand shared between dimeric partners</note>
    </ligand>
</feature>
<evidence type="ECO:0000256" key="2">
    <source>
        <dbReference type="ARBA" id="ARBA00004874"/>
    </source>
</evidence>
<dbReference type="InterPro" id="IPR006184">
    <property type="entry name" value="6PGdom_BS"/>
</dbReference>
<evidence type="ECO:0000256" key="12">
    <source>
        <dbReference type="PIRNR" id="PIRNR000109"/>
    </source>
</evidence>
<dbReference type="HOGENOM" id="CLU_024540_4_2_10"/>
<comment type="similarity">
    <text evidence="3 12 16">Belongs to the 6-phosphogluconate dehydrogenase family.</text>
</comment>
<evidence type="ECO:0000256" key="7">
    <source>
        <dbReference type="ARBA" id="ARBA00022857"/>
    </source>
</evidence>
<dbReference type="PANTHER" id="PTHR11811">
    <property type="entry name" value="6-PHOSPHOGLUCONATE DEHYDROGENASE"/>
    <property type="match status" value="1"/>
</dbReference>
<feature type="domain" description="6-phosphogluconate dehydrogenase C-terminal" evidence="17">
    <location>
        <begin position="184"/>
        <end position="471"/>
    </location>
</feature>
<feature type="binding site" evidence="15">
    <location>
        <begin position="79"/>
        <end position="81"/>
    </location>
    <ligand>
        <name>NADP(+)</name>
        <dbReference type="ChEBI" id="CHEBI:58349"/>
    </ligand>
</feature>